<evidence type="ECO:0000256" key="6">
    <source>
        <dbReference type="SAM" id="Phobius"/>
    </source>
</evidence>
<dbReference type="Proteomes" id="UP000594463">
    <property type="component" value="Chromosome"/>
</dbReference>
<feature type="transmembrane region" description="Helical" evidence="6">
    <location>
        <begin position="12"/>
        <end position="36"/>
    </location>
</feature>
<dbReference type="Pfam" id="PF03706">
    <property type="entry name" value="LPG_synthase_TM"/>
    <property type="match status" value="1"/>
</dbReference>
<evidence type="ECO:0000256" key="1">
    <source>
        <dbReference type="ARBA" id="ARBA00004651"/>
    </source>
</evidence>
<gene>
    <name evidence="7" type="ORF">RT761_01897</name>
</gene>
<comment type="subcellular location">
    <subcellularLocation>
        <location evidence="1">Cell membrane</location>
        <topology evidence="1">Multi-pass membrane protein</topology>
    </subcellularLocation>
</comment>
<feature type="transmembrane region" description="Helical" evidence="6">
    <location>
        <begin position="162"/>
        <end position="181"/>
    </location>
</feature>
<dbReference type="GO" id="GO:0005886">
    <property type="term" value="C:plasma membrane"/>
    <property type="evidence" value="ECO:0007669"/>
    <property type="project" value="UniProtKB-SubCell"/>
</dbReference>
<dbReference type="RefSeq" id="WP_218111170.1">
    <property type="nucleotide sequence ID" value="NZ_CP065383.1"/>
</dbReference>
<keyword evidence="2" id="KW-1003">Cell membrane</keyword>
<protein>
    <recommendedName>
        <fullName evidence="9">Flippase-like domain-containing protein</fullName>
    </recommendedName>
</protein>
<keyword evidence="8" id="KW-1185">Reference proteome</keyword>
<dbReference type="KEGG" id="alam:RT761_01897"/>
<evidence type="ECO:0000256" key="5">
    <source>
        <dbReference type="ARBA" id="ARBA00023136"/>
    </source>
</evidence>
<name>A0A7T1AMK0_ATRLM</name>
<keyword evidence="3 6" id="KW-0812">Transmembrane</keyword>
<dbReference type="NCBIfam" id="TIGR00374">
    <property type="entry name" value="flippase-like domain"/>
    <property type="match status" value="1"/>
</dbReference>
<evidence type="ECO:0000256" key="3">
    <source>
        <dbReference type="ARBA" id="ARBA00022692"/>
    </source>
</evidence>
<feature type="transmembrane region" description="Helical" evidence="6">
    <location>
        <begin position="245"/>
        <end position="267"/>
    </location>
</feature>
<dbReference type="PANTHER" id="PTHR37693:SF1">
    <property type="entry name" value="INTEGRAL MEMBRANE PROTEIN"/>
    <property type="match status" value="1"/>
</dbReference>
<keyword evidence="5 6" id="KW-0472">Membrane</keyword>
<evidence type="ECO:0000313" key="7">
    <source>
        <dbReference type="EMBL" id="QPM68675.1"/>
    </source>
</evidence>
<proteinExistence type="predicted"/>
<evidence type="ECO:0000313" key="8">
    <source>
        <dbReference type="Proteomes" id="UP000594463"/>
    </source>
</evidence>
<accession>A0A7T1AMK0</accession>
<dbReference type="AlphaFoldDB" id="A0A7T1AMK0"/>
<evidence type="ECO:0000256" key="4">
    <source>
        <dbReference type="ARBA" id="ARBA00022989"/>
    </source>
</evidence>
<feature type="transmembrane region" description="Helical" evidence="6">
    <location>
        <begin position="132"/>
        <end position="155"/>
    </location>
</feature>
<organism evidence="7 8">
    <name type="scientific">Atribacter laminatus</name>
    <dbReference type="NCBI Taxonomy" id="2847778"/>
    <lineage>
        <taxon>Bacteria</taxon>
        <taxon>Pseudomonadati</taxon>
        <taxon>Atribacterota</taxon>
        <taxon>Atribacteria</taxon>
        <taxon>Atribacterales</taxon>
        <taxon>Atribacteraceae</taxon>
        <taxon>Atribacter</taxon>
    </lineage>
</organism>
<feature type="transmembrane region" description="Helical" evidence="6">
    <location>
        <begin position="316"/>
        <end position="340"/>
    </location>
</feature>
<evidence type="ECO:0008006" key="9">
    <source>
        <dbReference type="Google" id="ProtNLM"/>
    </source>
</evidence>
<evidence type="ECO:0000256" key="2">
    <source>
        <dbReference type="ARBA" id="ARBA00022475"/>
    </source>
</evidence>
<reference evidence="7 8" key="1">
    <citation type="journal article" date="2021" name="Nat. Commun.">
        <title>Isolation of a member of the candidate phylum Atribacteria reveals a unique cell membrane structure.</title>
        <authorList>
            <person name="Taiki K."/>
            <person name="Nobu M.K."/>
            <person name="Kusada H."/>
            <person name="Meng X.-Y."/>
            <person name="Hosoki N."/>
            <person name="Uematsu K."/>
            <person name="Yoshioka H."/>
            <person name="Kamagata Y."/>
            <person name="Tamaki H."/>
        </authorList>
    </citation>
    <scope>NUCLEOTIDE SEQUENCE [LARGE SCALE GENOMIC DNA]</scope>
    <source>
        <strain evidence="7 8">RT761</strain>
    </source>
</reference>
<sequence length="368" mass="41505">MLDGQTYNPQKIIKQILISVFISLGTIIAIFLILSFRGISINLSQFQPLWLVGGFISIIAAWLIDALRLFFTTRAWGKPISYRNSLTGVLSCYFMSSITPSATGGSPAEMLILNRSGMTWGEAGCLTAICGILYQVTLLILLLFLVLVLGVHFALRGILLHLLYSFLIFYSTLIFLLFFFLNRLDLVYRIAHWGMRFANRYFPKIKFSEDSVLKWVNDFFVDFKNGFRILFINKPQYLILNIVGYSFYFVCFFSVAFFVLQSLGVYVPLKQVLGDQIPLYLVFGFLPTPGASGGVELSISSIFLPSTGPEKISLFILFWRFITFFLTMIVGAMTFFRVLFVIGKKIPQVAPSTKAALSGNNPHISNSE</sequence>
<dbReference type="InterPro" id="IPR022791">
    <property type="entry name" value="L-PG_synthase/AglD"/>
</dbReference>
<dbReference type="PANTHER" id="PTHR37693">
    <property type="entry name" value="PHOSPHATIDYLGLYCEROL LYSYLTRANSFERASE"/>
    <property type="match status" value="1"/>
</dbReference>
<keyword evidence="4 6" id="KW-1133">Transmembrane helix</keyword>
<feature type="transmembrane region" description="Helical" evidence="6">
    <location>
        <begin position="48"/>
        <end position="71"/>
    </location>
</feature>
<dbReference type="EMBL" id="CP065383">
    <property type="protein sequence ID" value="QPM68675.1"/>
    <property type="molecule type" value="Genomic_DNA"/>
</dbReference>